<accession>A0A1W0A712</accession>
<dbReference type="EMBL" id="JNBS01000378">
    <property type="protein sequence ID" value="OQS06077.1"/>
    <property type="molecule type" value="Genomic_DNA"/>
</dbReference>
<evidence type="ECO:0008006" key="3">
    <source>
        <dbReference type="Google" id="ProtNLM"/>
    </source>
</evidence>
<evidence type="ECO:0000313" key="2">
    <source>
        <dbReference type="Proteomes" id="UP000243217"/>
    </source>
</evidence>
<evidence type="ECO:0000313" key="1">
    <source>
        <dbReference type="EMBL" id="OQS06077.1"/>
    </source>
</evidence>
<reference evidence="1 2" key="1">
    <citation type="journal article" date="2014" name="Genome Biol. Evol.">
        <title>The secreted proteins of Achlya hypogyna and Thraustotheca clavata identify the ancestral oomycete secretome and reveal gene acquisitions by horizontal gene transfer.</title>
        <authorList>
            <person name="Misner I."/>
            <person name="Blouin N."/>
            <person name="Leonard G."/>
            <person name="Richards T.A."/>
            <person name="Lane C.E."/>
        </authorList>
    </citation>
    <scope>NUCLEOTIDE SEQUENCE [LARGE SCALE GENOMIC DNA]</scope>
    <source>
        <strain evidence="1 2">ATCC 34112</strain>
    </source>
</reference>
<dbReference type="OrthoDB" id="159475at2759"/>
<proteinExistence type="predicted"/>
<protein>
    <recommendedName>
        <fullName evidence="3">Tubby C-terminal domain-containing protein</fullName>
    </recommendedName>
</protein>
<gene>
    <name evidence="1" type="ORF">THRCLA_01874</name>
</gene>
<dbReference type="AlphaFoldDB" id="A0A1W0A712"/>
<comment type="caution">
    <text evidence="1">The sequence shown here is derived from an EMBL/GenBank/DDBJ whole genome shotgun (WGS) entry which is preliminary data.</text>
</comment>
<keyword evidence="2" id="KW-1185">Reference proteome</keyword>
<organism evidence="1 2">
    <name type="scientific">Thraustotheca clavata</name>
    <dbReference type="NCBI Taxonomy" id="74557"/>
    <lineage>
        <taxon>Eukaryota</taxon>
        <taxon>Sar</taxon>
        <taxon>Stramenopiles</taxon>
        <taxon>Oomycota</taxon>
        <taxon>Saprolegniomycetes</taxon>
        <taxon>Saprolegniales</taxon>
        <taxon>Achlyaceae</taxon>
        <taxon>Thraustotheca</taxon>
    </lineage>
</organism>
<sequence length="274" mass="31570">MLTFSRLQANFHAADDDDECQDWFVNDLPQKISDHGNQTQECVNAESSVARKSSTVTETRVVEEAASNSRLGFLHLQLAESGVLIMELCNSEEPFVKKYGSKYFKIYLPQISDGQRDFCLYCRHRVNKTKFRFSVFENKISKWNNAGYTGKLAISTSTKKQYKMVCPRQKQRTVFYIEQDDRKHQLKVDFNPQNPLVNLLRGKPPSQSKECSSIIQKFLNPIIDIHCPSTNTLWLRMDKEGDSSSSKYFIYYNKPFSMFLSACIAVAVQSHLLE</sequence>
<dbReference type="Proteomes" id="UP000243217">
    <property type="component" value="Unassembled WGS sequence"/>
</dbReference>
<name>A0A1W0A712_9STRA</name>